<dbReference type="PANTHER" id="PTHR44520:SF2">
    <property type="entry name" value="RESPONSE REGULATOR RCP1"/>
    <property type="match status" value="1"/>
</dbReference>
<dbReference type="SMART" id="SM00448">
    <property type="entry name" value="REC"/>
    <property type="match status" value="1"/>
</dbReference>
<comment type="caution">
    <text evidence="3">The sequence shown here is derived from an EMBL/GenBank/DDBJ whole genome shotgun (WGS) entry which is preliminary data.</text>
</comment>
<accession>A0ABU1S3U3</accession>
<evidence type="ECO:0000313" key="4">
    <source>
        <dbReference type="Proteomes" id="UP001261871"/>
    </source>
</evidence>
<dbReference type="Gene3D" id="3.40.50.2300">
    <property type="match status" value="1"/>
</dbReference>
<dbReference type="Proteomes" id="UP001261871">
    <property type="component" value="Unassembled WGS sequence"/>
</dbReference>
<evidence type="ECO:0000256" key="1">
    <source>
        <dbReference type="PROSITE-ProRule" id="PRU00169"/>
    </source>
</evidence>
<feature type="modified residue" description="4-aspartylphosphate" evidence="1">
    <location>
        <position position="62"/>
    </location>
</feature>
<evidence type="ECO:0000259" key="2">
    <source>
        <dbReference type="PROSITE" id="PS50110"/>
    </source>
</evidence>
<keyword evidence="4" id="KW-1185">Reference proteome</keyword>
<dbReference type="PROSITE" id="PS50110">
    <property type="entry name" value="RESPONSE_REGULATORY"/>
    <property type="match status" value="1"/>
</dbReference>
<reference evidence="3 4" key="1">
    <citation type="submission" date="2023-07" db="EMBL/GenBank/DDBJ databases">
        <title>Sorghum-associated microbial communities from plants grown in Nebraska, USA.</title>
        <authorList>
            <person name="Schachtman D."/>
        </authorList>
    </citation>
    <scope>NUCLEOTIDE SEQUENCE [LARGE SCALE GENOMIC DNA]</scope>
    <source>
        <strain evidence="3 4">BE124</strain>
    </source>
</reference>
<dbReference type="InterPro" id="IPR001789">
    <property type="entry name" value="Sig_transdc_resp-reg_receiver"/>
</dbReference>
<sequence>METNYAFLVIEDNQIDQFITKQLFKKILDISEINIVNNGKEGIKWVCENRKIINESLIILLDIQMPIMNGSQFLLEYEKLEDELKRRTQIFMLSSSLDTDEIENLKSNVYVTDFLNKPICVKEFGKRIYSNL</sequence>
<organism evidence="3 4">
    <name type="scientific">Flavobacterium granuli</name>
    <dbReference type="NCBI Taxonomy" id="280093"/>
    <lineage>
        <taxon>Bacteria</taxon>
        <taxon>Pseudomonadati</taxon>
        <taxon>Bacteroidota</taxon>
        <taxon>Flavobacteriia</taxon>
        <taxon>Flavobacteriales</taxon>
        <taxon>Flavobacteriaceae</taxon>
        <taxon>Flavobacterium</taxon>
    </lineage>
</organism>
<dbReference type="PANTHER" id="PTHR44520">
    <property type="entry name" value="RESPONSE REGULATOR RCP1-RELATED"/>
    <property type="match status" value="1"/>
</dbReference>
<dbReference type="SUPFAM" id="SSF52172">
    <property type="entry name" value="CheY-like"/>
    <property type="match status" value="1"/>
</dbReference>
<name>A0ABU1S3U3_9FLAO</name>
<dbReference type="InterPro" id="IPR011006">
    <property type="entry name" value="CheY-like_superfamily"/>
</dbReference>
<dbReference type="RefSeq" id="WP_310007208.1">
    <property type="nucleotide sequence ID" value="NZ_JAVDTX010000005.1"/>
</dbReference>
<protein>
    <submittedName>
        <fullName evidence="3">CheY-like chemotaxis protein</fullName>
    </submittedName>
</protein>
<gene>
    <name evidence="3" type="ORF">J2W95_002398</name>
</gene>
<dbReference type="EMBL" id="JAVDTX010000005">
    <property type="protein sequence ID" value="MDR6845688.1"/>
    <property type="molecule type" value="Genomic_DNA"/>
</dbReference>
<evidence type="ECO:0000313" key="3">
    <source>
        <dbReference type="EMBL" id="MDR6845688.1"/>
    </source>
</evidence>
<dbReference type="InterPro" id="IPR052893">
    <property type="entry name" value="TCS_response_regulator"/>
</dbReference>
<dbReference type="Pfam" id="PF00072">
    <property type="entry name" value="Response_reg"/>
    <property type="match status" value="1"/>
</dbReference>
<feature type="domain" description="Response regulatory" evidence="2">
    <location>
        <begin position="6"/>
        <end position="132"/>
    </location>
</feature>
<proteinExistence type="predicted"/>
<keyword evidence="1" id="KW-0597">Phosphoprotein</keyword>